<feature type="signal peptide" evidence="1">
    <location>
        <begin position="1"/>
        <end position="20"/>
    </location>
</feature>
<sequence>MAPLRLILLVAATCVLLAEARPRYLLLALPDSPLVRHTRSLHQYRQPAKPTPLQAYEEYVPVQVIEEKSPEHLAQASELYHHHAEPYDNNDHVDYGAYTGGYGAFGWYSDHPVCTNCGLYH</sequence>
<proteinExistence type="predicted"/>
<dbReference type="Proteomes" id="UP001487740">
    <property type="component" value="Unassembled WGS sequence"/>
</dbReference>
<comment type="caution">
    <text evidence="2">The sequence shown here is derived from an EMBL/GenBank/DDBJ whole genome shotgun (WGS) entry which is preliminary data.</text>
</comment>
<dbReference type="EMBL" id="JARAKH010000040">
    <property type="protein sequence ID" value="KAK8381605.1"/>
    <property type="molecule type" value="Genomic_DNA"/>
</dbReference>
<protein>
    <submittedName>
        <fullName evidence="2">Uncharacterized protein</fullName>
    </submittedName>
</protein>
<feature type="chain" id="PRO_5043396254" evidence="1">
    <location>
        <begin position="21"/>
        <end position="121"/>
    </location>
</feature>
<evidence type="ECO:0000256" key="1">
    <source>
        <dbReference type="SAM" id="SignalP"/>
    </source>
</evidence>
<dbReference type="AlphaFoldDB" id="A0AAW0T1V2"/>
<name>A0AAW0T1V2_SCYPA</name>
<keyword evidence="3" id="KW-1185">Reference proteome</keyword>
<keyword evidence="1" id="KW-0732">Signal</keyword>
<gene>
    <name evidence="2" type="ORF">O3P69_018592</name>
</gene>
<evidence type="ECO:0000313" key="2">
    <source>
        <dbReference type="EMBL" id="KAK8381605.1"/>
    </source>
</evidence>
<accession>A0AAW0T1V2</accession>
<organism evidence="2 3">
    <name type="scientific">Scylla paramamosain</name>
    <name type="common">Mud crab</name>
    <dbReference type="NCBI Taxonomy" id="85552"/>
    <lineage>
        <taxon>Eukaryota</taxon>
        <taxon>Metazoa</taxon>
        <taxon>Ecdysozoa</taxon>
        <taxon>Arthropoda</taxon>
        <taxon>Crustacea</taxon>
        <taxon>Multicrustacea</taxon>
        <taxon>Malacostraca</taxon>
        <taxon>Eumalacostraca</taxon>
        <taxon>Eucarida</taxon>
        <taxon>Decapoda</taxon>
        <taxon>Pleocyemata</taxon>
        <taxon>Brachyura</taxon>
        <taxon>Eubrachyura</taxon>
        <taxon>Portunoidea</taxon>
        <taxon>Portunidae</taxon>
        <taxon>Portuninae</taxon>
        <taxon>Scylla</taxon>
    </lineage>
</organism>
<reference evidence="2 3" key="1">
    <citation type="submission" date="2023-03" db="EMBL/GenBank/DDBJ databases">
        <title>High-quality genome of Scylla paramamosain provides insights in environmental adaptation.</title>
        <authorList>
            <person name="Zhang L."/>
        </authorList>
    </citation>
    <scope>NUCLEOTIDE SEQUENCE [LARGE SCALE GENOMIC DNA]</scope>
    <source>
        <strain evidence="2">LZ_2023a</strain>
        <tissue evidence="2">Muscle</tissue>
    </source>
</reference>
<evidence type="ECO:0000313" key="3">
    <source>
        <dbReference type="Proteomes" id="UP001487740"/>
    </source>
</evidence>